<dbReference type="InterPro" id="IPR036005">
    <property type="entry name" value="Creatinase/aminopeptidase-like"/>
</dbReference>
<dbReference type="Gene3D" id="3.40.350.10">
    <property type="entry name" value="Creatinase/prolidase N-terminal domain"/>
    <property type="match status" value="1"/>
</dbReference>
<keyword evidence="1" id="KW-0472">Membrane</keyword>
<dbReference type="SUPFAM" id="SSF55920">
    <property type="entry name" value="Creatinase/aminopeptidase"/>
    <property type="match status" value="1"/>
</dbReference>
<protein>
    <recommendedName>
        <fullName evidence="2">Peptidase M24 domain-containing protein</fullName>
    </recommendedName>
</protein>
<keyword evidence="4" id="KW-1185">Reference proteome</keyword>
<dbReference type="InterPro" id="IPR029149">
    <property type="entry name" value="Creatin/AminoP/Spt16_N"/>
</dbReference>
<comment type="caution">
    <text evidence="3">The sequence shown here is derived from an EMBL/GenBank/DDBJ whole genome shotgun (WGS) entry which is preliminary data.</text>
</comment>
<gene>
    <name evidence="3" type="ORF">NLI96_g9963</name>
</gene>
<feature type="transmembrane region" description="Helical" evidence="1">
    <location>
        <begin position="24"/>
        <end position="43"/>
    </location>
</feature>
<dbReference type="EMBL" id="JANAWD010000534">
    <property type="protein sequence ID" value="KAJ3478150.1"/>
    <property type="molecule type" value="Genomic_DNA"/>
</dbReference>
<dbReference type="AlphaFoldDB" id="A0AAD5UUI1"/>
<dbReference type="Pfam" id="PF00557">
    <property type="entry name" value="Peptidase_M24"/>
    <property type="match status" value="1"/>
</dbReference>
<dbReference type="PANTHER" id="PTHR46112">
    <property type="entry name" value="AMINOPEPTIDASE"/>
    <property type="match status" value="1"/>
</dbReference>
<accession>A0AAD5UUI1</accession>
<dbReference type="Proteomes" id="UP001212997">
    <property type="component" value="Unassembled WGS sequence"/>
</dbReference>
<evidence type="ECO:0000313" key="4">
    <source>
        <dbReference type="Proteomes" id="UP001212997"/>
    </source>
</evidence>
<evidence type="ECO:0000259" key="2">
    <source>
        <dbReference type="Pfam" id="PF00557"/>
    </source>
</evidence>
<evidence type="ECO:0000256" key="1">
    <source>
        <dbReference type="SAM" id="Phobius"/>
    </source>
</evidence>
<dbReference type="InterPro" id="IPR050659">
    <property type="entry name" value="Peptidase_M24B"/>
</dbReference>
<dbReference type="InterPro" id="IPR000994">
    <property type="entry name" value="Pept_M24"/>
</dbReference>
<sequence>MKRNANHWEGSTWKFWKTSQRNRCIRVLVVALSVICATVVLFAENPPYIPYINTFSSSGSKLSPHCANVSPIQEFSFYARQRSLAQELFNANAAAYIAEPGPSAAYFANISNSHWRLSERPLLLIVSPVVDDHGEVQANISVLSPKFETTRAKLLPIPGQSPPNFFEWAEDTDPYAVAVSTIHNLGSKPIYVDDSVRLFIAEGLQKASAGNLVASAPVAIRLLRERKSSEEIDILKCANEATLLAIREAREKMYIGIRESEAGKLIRDAITSTGLKDAYALTLFGENAALPHGGGTDRVLGAEDLVLIDCGGTLHGYRSDLTRTFALPGSIVSPQQLSIWNIVHEAQSTALNAARNGTITAAVDRAAREVIEGYGYGEYFTHRLGHGIGLETHESPYLRGGSSDIILPGHTFSNEPGIYIEGGIGIRLEDCFYIDENGEGQYLTAGVGGQANNPWDP</sequence>
<evidence type="ECO:0000313" key="3">
    <source>
        <dbReference type="EMBL" id="KAJ3478150.1"/>
    </source>
</evidence>
<reference evidence="3" key="1">
    <citation type="submission" date="2022-07" db="EMBL/GenBank/DDBJ databases">
        <title>Genome Sequence of Physisporinus lineatus.</title>
        <authorList>
            <person name="Buettner E."/>
        </authorList>
    </citation>
    <scope>NUCLEOTIDE SEQUENCE</scope>
    <source>
        <strain evidence="3">VT162</strain>
    </source>
</reference>
<keyword evidence="1" id="KW-0812">Transmembrane</keyword>
<organism evidence="3 4">
    <name type="scientific">Meripilus lineatus</name>
    <dbReference type="NCBI Taxonomy" id="2056292"/>
    <lineage>
        <taxon>Eukaryota</taxon>
        <taxon>Fungi</taxon>
        <taxon>Dikarya</taxon>
        <taxon>Basidiomycota</taxon>
        <taxon>Agaricomycotina</taxon>
        <taxon>Agaricomycetes</taxon>
        <taxon>Polyporales</taxon>
        <taxon>Meripilaceae</taxon>
        <taxon>Meripilus</taxon>
    </lineage>
</organism>
<name>A0AAD5UUI1_9APHY</name>
<dbReference type="PANTHER" id="PTHR46112:SF2">
    <property type="entry name" value="XAA-PRO AMINOPEPTIDASE P-RELATED"/>
    <property type="match status" value="1"/>
</dbReference>
<feature type="domain" description="Peptidase M24" evidence="2">
    <location>
        <begin position="234"/>
        <end position="436"/>
    </location>
</feature>
<keyword evidence="1" id="KW-1133">Transmembrane helix</keyword>
<proteinExistence type="predicted"/>
<dbReference type="Gene3D" id="3.90.230.10">
    <property type="entry name" value="Creatinase/methionine aminopeptidase superfamily"/>
    <property type="match status" value="1"/>
</dbReference>